<dbReference type="Proteomes" id="UP001236415">
    <property type="component" value="Chromosome"/>
</dbReference>
<reference evidence="1 2" key="1">
    <citation type="submission" date="2023-06" db="EMBL/GenBank/DDBJ databases">
        <title>Paenibacillus polygonum sp. nov., an endophytic bacterium, isolated from Polygonum lapathifolium L. in Nanji Wetland National Nature Reserve, South of Poyang Lake, Jiangxi Province, China.</title>
        <authorList>
            <person name="Yu Z."/>
        </authorList>
    </citation>
    <scope>NUCLEOTIDE SEQUENCE [LARGE SCALE GENOMIC DNA]</scope>
    <source>
        <strain evidence="1 2">C31</strain>
    </source>
</reference>
<dbReference type="EMBL" id="CP127162">
    <property type="protein sequence ID" value="WIV19964.1"/>
    <property type="molecule type" value="Genomic_DNA"/>
</dbReference>
<evidence type="ECO:0000313" key="1">
    <source>
        <dbReference type="EMBL" id="WIV19964.1"/>
    </source>
</evidence>
<evidence type="ECO:0000313" key="2">
    <source>
        <dbReference type="Proteomes" id="UP001236415"/>
    </source>
</evidence>
<evidence type="ECO:0008006" key="3">
    <source>
        <dbReference type="Google" id="ProtNLM"/>
    </source>
</evidence>
<organism evidence="1 2">
    <name type="scientific">Paenibacillus polygoni</name>
    <dbReference type="NCBI Taxonomy" id="3050112"/>
    <lineage>
        <taxon>Bacteria</taxon>
        <taxon>Bacillati</taxon>
        <taxon>Bacillota</taxon>
        <taxon>Bacilli</taxon>
        <taxon>Bacillales</taxon>
        <taxon>Paenibacillaceae</taxon>
        <taxon>Paenibacillus</taxon>
    </lineage>
</organism>
<protein>
    <recommendedName>
        <fullName evidence="3">Colicin import membrane protein</fullName>
    </recommendedName>
</protein>
<accession>A0ABY8X5K4</accession>
<name>A0ABY8X5K4_9BACL</name>
<keyword evidence="2" id="KW-1185">Reference proteome</keyword>
<gene>
    <name evidence="1" type="ORF">QPK24_04400</name>
</gene>
<dbReference type="RefSeq" id="WP_285746460.1">
    <property type="nucleotide sequence ID" value="NZ_CP127162.1"/>
</dbReference>
<proteinExistence type="predicted"/>
<sequence>MTKEKVCSRQKEQVSMLLERNSNNTRDRKSRLRSICKKGVISLFAGILLMTMTVMPSVEAAGFELSITGKKMLAQTKTSSATSIAQALAKQEANLVSLQQKDTTLSQQTSAIYYENKEAEARLRTQLKQHQADKIATLNQDVTSTKKRYEPLFTLYSSLTKELALARKIKNKELTAAVKAQVDTTKVAVTLAKEDIRRKQAKLSAAKKTRDEAVKKVKNSLAQQDPVKVQIKSTKSNMSAAKKRFTAEMKNFNVIVKKKEGAEVLASLTKLATIAGEIVAQKESIISLEMKVKQIIAGAGKQLI</sequence>